<dbReference type="EMBL" id="CAMXCT010006780">
    <property type="protein sequence ID" value="CAI4019947.1"/>
    <property type="molecule type" value="Genomic_DNA"/>
</dbReference>
<accession>A0A9P1GRY7</accession>
<keyword evidence="6" id="KW-1185">Reference proteome</keyword>
<evidence type="ECO:0000313" key="4">
    <source>
        <dbReference type="EMBL" id="CAL1173322.1"/>
    </source>
</evidence>
<evidence type="ECO:0000256" key="1">
    <source>
        <dbReference type="ARBA" id="ARBA00009670"/>
    </source>
</evidence>
<dbReference type="PANTHER" id="PTHR10566:SF123">
    <property type="entry name" value="PROTEIN KINASE SUPERFAMILY PROTEIN"/>
    <property type="match status" value="1"/>
</dbReference>
<evidence type="ECO:0000313" key="5">
    <source>
        <dbReference type="EMBL" id="CAL4807259.1"/>
    </source>
</evidence>
<keyword evidence="5" id="KW-0418">Kinase</keyword>
<dbReference type="OrthoDB" id="201153at2759"/>
<name>A0A9P1GRY7_9DINO</name>
<keyword evidence="5" id="KW-0808">Transferase</keyword>
<evidence type="ECO:0000259" key="2">
    <source>
        <dbReference type="Pfam" id="PF03109"/>
    </source>
</evidence>
<protein>
    <submittedName>
        <fullName evidence="5">Protein ACTIVITY OF BC1 COMPLEX KINASE 3, chloroplastic (ABC1-LIKE KINASE 3) (Protein REPRESSOR OF BDR1)</fullName>
    </submittedName>
</protein>
<dbReference type="EMBL" id="CAMXCT020006780">
    <property type="protein sequence ID" value="CAL1173322.1"/>
    <property type="molecule type" value="Genomic_DNA"/>
</dbReference>
<organism evidence="3">
    <name type="scientific">Cladocopium goreaui</name>
    <dbReference type="NCBI Taxonomy" id="2562237"/>
    <lineage>
        <taxon>Eukaryota</taxon>
        <taxon>Sar</taxon>
        <taxon>Alveolata</taxon>
        <taxon>Dinophyceae</taxon>
        <taxon>Suessiales</taxon>
        <taxon>Symbiodiniaceae</taxon>
        <taxon>Cladocopium</taxon>
    </lineage>
</organism>
<dbReference type="AlphaFoldDB" id="A0A9P1GRY7"/>
<dbReference type="EMBL" id="CAMXCT030006780">
    <property type="protein sequence ID" value="CAL4807259.1"/>
    <property type="molecule type" value="Genomic_DNA"/>
</dbReference>
<comment type="similarity">
    <text evidence="1">Belongs to the protein kinase superfamily. ADCK protein kinase family.</text>
</comment>
<dbReference type="InterPro" id="IPR004147">
    <property type="entry name" value="ABC1_dom"/>
</dbReference>
<sequence length="475" mass="52882">MERVWSVPMFWVQWMNSAPDFLRTDDGCMNHQESRQLELDYRREASNCETFATLYGPDGSFSQDVPSPGLKIPELEKDLCSRRVLVMEWVEGERLAPSPDATEDLPLVEMGISATLLQLLGTGVMHTDPHGGNLLKGPRMEAGSCADRALRQLVYLDFGLVAEVPLQVREGLVCAVMFMVQKRWADVAGLFNRLMLLPDWVLADADTLENFTHDIQLAAKEALQFPEANDVKEVPSLRFAALLEQLALLAPRYEFQLPPYFLNNARALGCLEGNGAAFAAPEIFKTLKARVESSGGQIVTDYSARKDFLNHQLFNGLNRTEVKLAAAVVPNLREFLANPPGETDGAHPLLLWKNGKYANVPTADLSEKWHLVVMGETLIQVNEALQAIENNQLMDPQVSKLPRCALVLVNDDDDGNDGNLQSELNLPGAKSRAETIYLRRRNGGRSVASSESERLMELRRSWVELALPPETFQGL</sequence>
<dbReference type="Pfam" id="PF03109">
    <property type="entry name" value="ABC1"/>
    <property type="match status" value="1"/>
</dbReference>
<feature type="domain" description="ABC1 atypical kinase-like" evidence="2">
    <location>
        <begin position="23"/>
        <end position="187"/>
    </location>
</feature>
<dbReference type="Proteomes" id="UP001152797">
    <property type="component" value="Unassembled WGS sequence"/>
</dbReference>
<dbReference type="GO" id="GO:0016301">
    <property type="term" value="F:kinase activity"/>
    <property type="evidence" value="ECO:0007669"/>
    <property type="project" value="UniProtKB-KW"/>
</dbReference>
<reference evidence="4" key="2">
    <citation type="submission" date="2024-04" db="EMBL/GenBank/DDBJ databases">
        <authorList>
            <person name="Chen Y."/>
            <person name="Shah S."/>
            <person name="Dougan E. K."/>
            <person name="Thang M."/>
            <person name="Chan C."/>
        </authorList>
    </citation>
    <scope>NUCLEOTIDE SEQUENCE [LARGE SCALE GENOMIC DNA]</scope>
</reference>
<proteinExistence type="inferred from homology"/>
<evidence type="ECO:0000313" key="6">
    <source>
        <dbReference type="Proteomes" id="UP001152797"/>
    </source>
</evidence>
<reference evidence="3" key="1">
    <citation type="submission" date="2022-10" db="EMBL/GenBank/DDBJ databases">
        <authorList>
            <person name="Chen Y."/>
            <person name="Dougan E. K."/>
            <person name="Chan C."/>
            <person name="Rhodes N."/>
            <person name="Thang M."/>
        </authorList>
    </citation>
    <scope>NUCLEOTIDE SEQUENCE</scope>
</reference>
<gene>
    <name evidence="3" type="ORF">C1SCF055_LOCUS44403</name>
</gene>
<comment type="caution">
    <text evidence="3">The sequence shown here is derived from an EMBL/GenBank/DDBJ whole genome shotgun (WGS) entry which is preliminary data.</text>
</comment>
<evidence type="ECO:0000313" key="3">
    <source>
        <dbReference type="EMBL" id="CAI4019947.1"/>
    </source>
</evidence>
<dbReference type="InterPro" id="IPR050154">
    <property type="entry name" value="UbiB_kinase"/>
</dbReference>
<dbReference type="PANTHER" id="PTHR10566">
    <property type="entry name" value="CHAPERONE-ACTIVITY OF BC1 COMPLEX CABC1 -RELATED"/>
    <property type="match status" value="1"/>
</dbReference>